<keyword evidence="2" id="KW-0472">Membrane</keyword>
<accession>A0A1H3XWF4</accession>
<evidence type="ECO:0000256" key="3">
    <source>
        <dbReference type="SAM" id="SignalP"/>
    </source>
</evidence>
<dbReference type="GO" id="GO:0000155">
    <property type="term" value="F:phosphorelay sensor kinase activity"/>
    <property type="evidence" value="ECO:0007669"/>
    <property type="project" value="TreeGrafter"/>
</dbReference>
<dbReference type="PANTHER" id="PTHR43547">
    <property type="entry name" value="TWO-COMPONENT HISTIDINE KINASE"/>
    <property type="match status" value="1"/>
</dbReference>
<dbReference type="Gene3D" id="2.130.10.10">
    <property type="entry name" value="YVTN repeat-like/Quinoprotein amine dehydrogenase"/>
    <property type="match status" value="3"/>
</dbReference>
<dbReference type="EMBL" id="FNQY01000006">
    <property type="protein sequence ID" value="SEA02848.1"/>
    <property type="molecule type" value="Genomic_DNA"/>
</dbReference>
<feature type="domain" description="Histidine kinase/HSP90-like ATPase" evidence="6">
    <location>
        <begin position="916"/>
        <end position="1003"/>
    </location>
</feature>
<evidence type="ECO:0000259" key="4">
    <source>
        <dbReference type="Pfam" id="PF07495"/>
    </source>
</evidence>
<feature type="domain" description="Signal transduction histidine kinase subgroup 2 dimerisation and phosphoacceptor" evidence="5">
    <location>
        <begin position="831"/>
        <end position="903"/>
    </location>
</feature>
<evidence type="ECO:0000313" key="7">
    <source>
        <dbReference type="EMBL" id="SEA02848.1"/>
    </source>
</evidence>
<sequence>MRNFSTFILLFFIFHSSNPKAQFIKTDTLTVFTYGQEQGLSQLNALSLGIDNLGYLWIGTENGLNRFNAYTMKTYMASEGPGALIDDHIRGLYFANDTLWLATDSHSLVAYLPKENKFINFLDQLDFSLHPYTRYTNLLCPVNSRFLLLGTNGNCLLFDRGSKKFTILPLPKAAKNDYITSACPLSPELFIIGTNNHGPMILDISTKRIHTDHAFVQLEHSTINSVYLFSSRYLISTERNLYWFDPKSYKLLPAFQNENLPEITSIQDWAVALAGNDSEQVAKKTAFLAATNHGYILNQDGQLTKVVFQDLQKNTLSAEVSKVRKDTQGGIWMGTNGRGVFYYHPKFKKFTPLRIKAANAPRTDFISIFNFLRVDDLLWMATEFGFASYDLKSKKYTYYPSGCLEYTLARDARGQIWGGGFGQGLVKYNTNKDRFDQITVPIGDKDVIQITPIDLDHIWIHTWSNGIFELDLNNYKVIKLAIAKNILIRSRTSYQDRMHNIWIGSDEGIYRIHGSSVKKFGGLSNKRVFGITQDPAGNIWVGTAKGLNRIDSKTDSISSYTKSSGLPNDFIYGVLSDQQGNIWCSTNYGLSQFDPVTKHFRNYTQTDGLQNNEFNGKAAYQDQEGNLYFGGMDGFNIFNPSSIFTNTKVGNTVIEDVQVFGKSLGKNLPYIKSLVLAHDQNVISFEYTALNYLWSAKNLYQFMLEGFDRDWRSETEFRTTTYTNLDPGSYVFKVRSTNNDGVWGPATSLYVLIKGPWYRSLWFKILAGALLLLILIAVFQYRNYQQKQVNKKLLRMVTDRTQALQKINQELNQSLELSEKQKENITFLMRELNHRVKNNLQIITSLIDIQDLSSSSPSAKSKLKLLQSRIFTVSRIHDILTNTEEKEEIRIDHFLAQLAAEIIAFSGKKIRLRPLLSQVKYSVEKLTYLGLILNELITNSLKHAFKEVSEPEITLQLIEHETGVLFVYKDNGPGFKASCLPPDDKPDNETIGVNLIKFLVKELKGVLDLSRSEQAEISLLFSNQNKTNGL</sequence>
<evidence type="ECO:0000256" key="1">
    <source>
        <dbReference type="ARBA" id="ARBA00022553"/>
    </source>
</evidence>
<gene>
    <name evidence="7" type="ORF">SAMN05192529_106123</name>
</gene>
<dbReference type="SUPFAM" id="SSF50978">
    <property type="entry name" value="WD40 repeat-like"/>
    <property type="match status" value="1"/>
</dbReference>
<feature type="domain" description="Two component regulator three Y" evidence="4">
    <location>
        <begin position="696"/>
        <end position="748"/>
    </location>
</feature>
<reference evidence="7 8" key="1">
    <citation type="submission" date="2016-10" db="EMBL/GenBank/DDBJ databases">
        <authorList>
            <person name="de Groot N.N."/>
        </authorList>
    </citation>
    <scope>NUCLEOTIDE SEQUENCE [LARGE SCALE GENOMIC DNA]</scope>
    <source>
        <strain evidence="7 8">Vu-144</strain>
    </source>
</reference>
<dbReference type="InterPro" id="IPR011123">
    <property type="entry name" value="Y_Y_Y"/>
</dbReference>
<feature type="signal peptide" evidence="3">
    <location>
        <begin position="1"/>
        <end position="21"/>
    </location>
</feature>
<evidence type="ECO:0000313" key="8">
    <source>
        <dbReference type="Proteomes" id="UP000199041"/>
    </source>
</evidence>
<keyword evidence="7" id="KW-0418">Kinase</keyword>
<dbReference type="Gene3D" id="2.60.40.10">
    <property type="entry name" value="Immunoglobulins"/>
    <property type="match status" value="1"/>
</dbReference>
<dbReference type="Proteomes" id="UP000199041">
    <property type="component" value="Unassembled WGS sequence"/>
</dbReference>
<protein>
    <submittedName>
        <fullName evidence="7">Two-component sensor histidine kinase, contains HisKA and HATPase domains</fullName>
    </submittedName>
</protein>
<dbReference type="InterPro" id="IPR011495">
    <property type="entry name" value="Sig_transdc_His_kin_sub2_dim/P"/>
</dbReference>
<dbReference type="Pfam" id="PF07494">
    <property type="entry name" value="Reg_prop"/>
    <property type="match status" value="2"/>
</dbReference>
<keyword evidence="7" id="KW-0808">Transferase</keyword>
<dbReference type="InterPro" id="IPR013783">
    <property type="entry name" value="Ig-like_fold"/>
</dbReference>
<dbReference type="InterPro" id="IPR011110">
    <property type="entry name" value="Reg_prop"/>
</dbReference>
<feature type="chain" id="PRO_5011604403" evidence="3">
    <location>
        <begin position="22"/>
        <end position="1030"/>
    </location>
</feature>
<evidence type="ECO:0000259" key="6">
    <source>
        <dbReference type="Pfam" id="PF13581"/>
    </source>
</evidence>
<dbReference type="STRING" id="551991.SAMN05192529_106123"/>
<evidence type="ECO:0000259" key="5">
    <source>
        <dbReference type="Pfam" id="PF07568"/>
    </source>
</evidence>
<keyword evidence="2" id="KW-0812">Transmembrane</keyword>
<dbReference type="InterPro" id="IPR015943">
    <property type="entry name" value="WD40/YVTN_repeat-like_dom_sf"/>
</dbReference>
<organism evidence="7 8">
    <name type="scientific">Arachidicoccus rhizosphaerae</name>
    <dbReference type="NCBI Taxonomy" id="551991"/>
    <lineage>
        <taxon>Bacteria</taxon>
        <taxon>Pseudomonadati</taxon>
        <taxon>Bacteroidota</taxon>
        <taxon>Chitinophagia</taxon>
        <taxon>Chitinophagales</taxon>
        <taxon>Chitinophagaceae</taxon>
        <taxon>Arachidicoccus</taxon>
    </lineage>
</organism>
<dbReference type="SUPFAM" id="SSF55874">
    <property type="entry name" value="ATPase domain of HSP90 chaperone/DNA topoisomerase II/histidine kinase"/>
    <property type="match status" value="1"/>
</dbReference>
<dbReference type="PANTHER" id="PTHR43547:SF2">
    <property type="entry name" value="HYBRID SIGNAL TRANSDUCTION HISTIDINE KINASE C"/>
    <property type="match status" value="1"/>
</dbReference>
<dbReference type="InterPro" id="IPR003594">
    <property type="entry name" value="HATPase_dom"/>
</dbReference>
<dbReference type="OrthoDB" id="9778366at2"/>
<dbReference type="Pfam" id="PF07568">
    <property type="entry name" value="HisKA_2"/>
    <property type="match status" value="1"/>
</dbReference>
<dbReference type="Pfam" id="PF13581">
    <property type="entry name" value="HATPase_c_2"/>
    <property type="match status" value="1"/>
</dbReference>
<keyword evidence="8" id="KW-1185">Reference proteome</keyword>
<dbReference type="SUPFAM" id="SSF63829">
    <property type="entry name" value="Calcium-dependent phosphotriesterase"/>
    <property type="match status" value="1"/>
</dbReference>
<dbReference type="Pfam" id="PF07495">
    <property type="entry name" value="Y_Y_Y"/>
    <property type="match status" value="1"/>
</dbReference>
<keyword evidence="1" id="KW-0597">Phosphoprotein</keyword>
<keyword evidence="3" id="KW-0732">Signal</keyword>
<keyword evidence="2" id="KW-1133">Transmembrane helix</keyword>
<dbReference type="InterPro" id="IPR036322">
    <property type="entry name" value="WD40_repeat_dom_sf"/>
</dbReference>
<feature type="transmembrane region" description="Helical" evidence="2">
    <location>
        <begin position="761"/>
        <end position="781"/>
    </location>
</feature>
<dbReference type="Gene3D" id="3.30.565.10">
    <property type="entry name" value="Histidine kinase-like ATPase, C-terminal domain"/>
    <property type="match status" value="1"/>
</dbReference>
<dbReference type="InterPro" id="IPR036890">
    <property type="entry name" value="HATPase_C_sf"/>
</dbReference>
<dbReference type="AlphaFoldDB" id="A0A1H3XWF4"/>
<name>A0A1H3XWF4_9BACT</name>
<evidence type="ECO:0000256" key="2">
    <source>
        <dbReference type="SAM" id="Phobius"/>
    </source>
</evidence>
<proteinExistence type="predicted"/>